<dbReference type="OrthoDB" id="3235759at2759"/>
<dbReference type="AlphaFoldDB" id="A0A5C3KNI0"/>
<evidence type="ECO:0000313" key="3">
    <source>
        <dbReference type="Proteomes" id="UP000307440"/>
    </source>
</evidence>
<reference evidence="2 3" key="1">
    <citation type="journal article" date="2019" name="Nat. Ecol. Evol.">
        <title>Megaphylogeny resolves global patterns of mushroom evolution.</title>
        <authorList>
            <person name="Varga T."/>
            <person name="Krizsan K."/>
            <person name="Foldi C."/>
            <person name="Dima B."/>
            <person name="Sanchez-Garcia M."/>
            <person name="Sanchez-Ramirez S."/>
            <person name="Szollosi G.J."/>
            <person name="Szarkandi J.G."/>
            <person name="Papp V."/>
            <person name="Albert L."/>
            <person name="Andreopoulos W."/>
            <person name="Angelini C."/>
            <person name="Antonin V."/>
            <person name="Barry K.W."/>
            <person name="Bougher N.L."/>
            <person name="Buchanan P."/>
            <person name="Buyck B."/>
            <person name="Bense V."/>
            <person name="Catcheside P."/>
            <person name="Chovatia M."/>
            <person name="Cooper J."/>
            <person name="Damon W."/>
            <person name="Desjardin D."/>
            <person name="Finy P."/>
            <person name="Geml J."/>
            <person name="Haridas S."/>
            <person name="Hughes K."/>
            <person name="Justo A."/>
            <person name="Karasinski D."/>
            <person name="Kautmanova I."/>
            <person name="Kiss B."/>
            <person name="Kocsube S."/>
            <person name="Kotiranta H."/>
            <person name="LaButti K.M."/>
            <person name="Lechner B.E."/>
            <person name="Liimatainen K."/>
            <person name="Lipzen A."/>
            <person name="Lukacs Z."/>
            <person name="Mihaltcheva S."/>
            <person name="Morgado L.N."/>
            <person name="Niskanen T."/>
            <person name="Noordeloos M.E."/>
            <person name="Ohm R.A."/>
            <person name="Ortiz-Santana B."/>
            <person name="Ovrebo C."/>
            <person name="Racz N."/>
            <person name="Riley R."/>
            <person name="Savchenko A."/>
            <person name="Shiryaev A."/>
            <person name="Soop K."/>
            <person name="Spirin V."/>
            <person name="Szebenyi C."/>
            <person name="Tomsovsky M."/>
            <person name="Tulloss R.E."/>
            <person name="Uehling J."/>
            <person name="Grigoriev I.V."/>
            <person name="Vagvolgyi C."/>
            <person name="Papp T."/>
            <person name="Martin F.M."/>
            <person name="Miettinen O."/>
            <person name="Hibbett D.S."/>
            <person name="Nagy L.G."/>
        </authorList>
    </citation>
    <scope>NUCLEOTIDE SEQUENCE [LARGE SCALE GENOMIC DNA]</scope>
    <source>
        <strain evidence="2 3">CBS 121175</strain>
    </source>
</reference>
<sequence length="248" mass="27599">MEPISSSTEAIASLSIQCEQGDNANADNRTKELFSSAKVSLDALSVAFESLHSQTIQMAAVKGSSGSKDSIKFRREIAEQEARHREGMNEIQRIIDDLLENEAAEQFRKQVEQEINEHLGSIVQDCVGDCLKANVSEDLQKEVEDSKAELERARLALHNSESRRLNSKLRSDNADEPLDTLLTADGVVSSHFPKDLNGMFSLDAEACKTLATEYGFPEVSDSRDKNLNRFMQFCGVRYQLVRPTTIQA</sequence>
<proteinExistence type="predicted"/>
<accession>A0A5C3KNI0</accession>
<name>A0A5C3KNI0_COPMA</name>
<dbReference type="EMBL" id="ML210253">
    <property type="protein sequence ID" value="TFK21990.1"/>
    <property type="molecule type" value="Genomic_DNA"/>
</dbReference>
<dbReference type="Proteomes" id="UP000307440">
    <property type="component" value="Unassembled WGS sequence"/>
</dbReference>
<evidence type="ECO:0000313" key="2">
    <source>
        <dbReference type="EMBL" id="TFK21990.1"/>
    </source>
</evidence>
<organism evidence="2 3">
    <name type="scientific">Coprinopsis marcescibilis</name>
    <name type="common">Agaric fungus</name>
    <name type="synonym">Psathyrella marcescibilis</name>
    <dbReference type="NCBI Taxonomy" id="230819"/>
    <lineage>
        <taxon>Eukaryota</taxon>
        <taxon>Fungi</taxon>
        <taxon>Dikarya</taxon>
        <taxon>Basidiomycota</taxon>
        <taxon>Agaricomycotina</taxon>
        <taxon>Agaricomycetes</taxon>
        <taxon>Agaricomycetidae</taxon>
        <taxon>Agaricales</taxon>
        <taxon>Agaricineae</taxon>
        <taxon>Psathyrellaceae</taxon>
        <taxon>Coprinopsis</taxon>
    </lineage>
</organism>
<gene>
    <name evidence="2" type="ORF">FA15DRAFT_672033</name>
</gene>
<evidence type="ECO:0000256" key="1">
    <source>
        <dbReference type="SAM" id="Coils"/>
    </source>
</evidence>
<keyword evidence="1" id="KW-0175">Coiled coil</keyword>
<feature type="coiled-coil region" evidence="1">
    <location>
        <begin position="136"/>
        <end position="163"/>
    </location>
</feature>
<protein>
    <submittedName>
        <fullName evidence="2">Uncharacterized protein</fullName>
    </submittedName>
</protein>
<keyword evidence="3" id="KW-1185">Reference proteome</keyword>